<dbReference type="OrthoDB" id="6510177at2759"/>
<feature type="transmembrane region" description="Helical" evidence="9">
    <location>
        <begin position="770"/>
        <end position="791"/>
    </location>
</feature>
<dbReference type="GO" id="GO:0006897">
    <property type="term" value="P:endocytosis"/>
    <property type="evidence" value="ECO:0007669"/>
    <property type="project" value="TreeGrafter"/>
</dbReference>
<feature type="transmembrane region" description="Helical" evidence="9">
    <location>
        <begin position="384"/>
        <end position="405"/>
    </location>
</feature>
<comment type="caution">
    <text evidence="11">The sequence shown here is derived from an EMBL/GenBank/DDBJ whole genome shotgun (WGS) entry which is preliminary data.</text>
</comment>
<feature type="transmembrane region" description="Helical" evidence="9">
    <location>
        <begin position="320"/>
        <end position="339"/>
    </location>
</feature>
<proteinExistence type="inferred from homology"/>
<feature type="transmembrane region" description="Helical" evidence="9">
    <location>
        <begin position="454"/>
        <end position="481"/>
    </location>
</feature>
<evidence type="ECO:0000256" key="7">
    <source>
        <dbReference type="ARBA" id="ARBA00023180"/>
    </source>
</evidence>
<keyword evidence="4 9" id="KW-0812">Transmembrane</keyword>
<comment type="subcellular location">
    <subcellularLocation>
        <location evidence="1">Cell membrane</location>
        <topology evidence="1">Multi-pass membrane protein</topology>
    </subcellularLocation>
</comment>
<evidence type="ECO:0000313" key="11">
    <source>
        <dbReference type="EMBL" id="CAI5455077.1"/>
    </source>
</evidence>
<dbReference type="SUPFAM" id="SSF82866">
    <property type="entry name" value="Multidrug efflux transporter AcrB transmembrane domain"/>
    <property type="match status" value="2"/>
</dbReference>
<dbReference type="GO" id="GO:0005886">
    <property type="term" value="C:plasma membrane"/>
    <property type="evidence" value="ECO:0007669"/>
    <property type="project" value="UniProtKB-SubCell"/>
</dbReference>
<feature type="transmembrane region" description="Helical" evidence="9">
    <location>
        <begin position="798"/>
        <end position="819"/>
    </location>
</feature>
<evidence type="ECO:0000256" key="6">
    <source>
        <dbReference type="ARBA" id="ARBA00023136"/>
    </source>
</evidence>
<comment type="similarity">
    <text evidence="2">Belongs to the patched family.</text>
</comment>
<organism evidence="11 12">
    <name type="scientific">Caenorhabditis angaria</name>
    <dbReference type="NCBI Taxonomy" id="860376"/>
    <lineage>
        <taxon>Eukaryota</taxon>
        <taxon>Metazoa</taxon>
        <taxon>Ecdysozoa</taxon>
        <taxon>Nematoda</taxon>
        <taxon>Chromadorea</taxon>
        <taxon>Rhabditida</taxon>
        <taxon>Rhabditina</taxon>
        <taxon>Rhabditomorpha</taxon>
        <taxon>Rhabditoidea</taxon>
        <taxon>Rhabditidae</taxon>
        <taxon>Peloderinae</taxon>
        <taxon>Caenorhabditis</taxon>
    </lineage>
</organism>
<dbReference type="InterPro" id="IPR051697">
    <property type="entry name" value="Patched_domain-protein"/>
</dbReference>
<dbReference type="Gene3D" id="1.20.1640.10">
    <property type="entry name" value="Multidrug efflux transporter AcrB transmembrane domain"/>
    <property type="match status" value="2"/>
</dbReference>
<evidence type="ECO:0000256" key="4">
    <source>
        <dbReference type="ARBA" id="ARBA00022692"/>
    </source>
</evidence>
<feature type="transmembrane region" description="Helical" evidence="9">
    <location>
        <begin position="425"/>
        <end position="447"/>
    </location>
</feature>
<keyword evidence="3" id="KW-1003">Cell membrane</keyword>
<evidence type="ECO:0000256" key="3">
    <source>
        <dbReference type="ARBA" id="ARBA00022475"/>
    </source>
</evidence>
<dbReference type="AlphaFoldDB" id="A0A9P1J1Q5"/>
<evidence type="ECO:0000256" key="2">
    <source>
        <dbReference type="ARBA" id="ARBA00005585"/>
    </source>
</evidence>
<dbReference type="PANTHER" id="PTHR10796:SF90">
    <property type="entry name" value="SSD DOMAIN-CONTAINING PROTEIN"/>
    <property type="match status" value="1"/>
</dbReference>
<evidence type="ECO:0000259" key="10">
    <source>
        <dbReference type="PROSITE" id="PS50156"/>
    </source>
</evidence>
<feature type="domain" description="SSD" evidence="10">
    <location>
        <begin position="319"/>
        <end position="480"/>
    </location>
</feature>
<evidence type="ECO:0000313" key="12">
    <source>
        <dbReference type="Proteomes" id="UP001152747"/>
    </source>
</evidence>
<protein>
    <recommendedName>
        <fullName evidence="10">SSD domain-containing protein</fullName>
    </recommendedName>
</protein>
<dbReference type="GO" id="GO:0030659">
    <property type="term" value="C:cytoplasmic vesicle membrane"/>
    <property type="evidence" value="ECO:0007669"/>
    <property type="project" value="TreeGrafter"/>
</dbReference>
<dbReference type="EMBL" id="CANHGI010000006">
    <property type="protein sequence ID" value="CAI5455077.1"/>
    <property type="molecule type" value="Genomic_DNA"/>
</dbReference>
<dbReference type="PANTHER" id="PTHR10796">
    <property type="entry name" value="PATCHED-RELATED"/>
    <property type="match status" value="1"/>
</dbReference>
<evidence type="ECO:0000256" key="5">
    <source>
        <dbReference type="ARBA" id="ARBA00022989"/>
    </source>
</evidence>
<keyword evidence="5 9" id="KW-1133">Transmembrane helix</keyword>
<feature type="transmembrane region" description="Helical" evidence="9">
    <location>
        <begin position="351"/>
        <end position="372"/>
    </location>
</feature>
<dbReference type="Pfam" id="PF02460">
    <property type="entry name" value="Patched"/>
    <property type="match status" value="1"/>
</dbReference>
<reference evidence="11" key="1">
    <citation type="submission" date="2022-11" db="EMBL/GenBank/DDBJ databases">
        <authorList>
            <person name="Kikuchi T."/>
        </authorList>
    </citation>
    <scope>NUCLEOTIDE SEQUENCE</scope>
    <source>
        <strain evidence="11">PS1010</strain>
    </source>
</reference>
<keyword evidence="6 9" id="KW-0472">Membrane</keyword>
<evidence type="ECO:0000256" key="8">
    <source>
        <dbReference type="SAM" id="MobiDB-lite"/>
    </source>
</evidence>
<keyword evidence="12" id="KW-1185">Reference proteome</keyword>
<feature type="transmembrane region" description="Helical" evidence="9">
    <location>
        <begin position="519"/>
        <end position="540"/>
    </location>
</feature>
<feature type="compositionally biased region" description="Basic and acidic residues" evidence="8">
    <location>
        <begin position="1"/>
        <end position="26"/>
    </location>
</feature>
<evidence type="ECO:0000256" key="1">
    <source>
        <dbReference type="ARBA" id="ARBA00004651"/>
    </source>
</evidence>
<feature type="transmembrane region" description="Helical" evidence="9">
    <location>
        <begin position="880"/>
        <end position="908"/>
    </location>
</feature>
<name>A0A9P1J1Q5_9PELO</name>
<dbReference type="InterPro" id="IPR003392">
    <property type="entry name" value="PTHD_SSD"/>
</dbReference>
<feature type="region of interest" description="Disordered" evidence="8">
    <location>
        <begin position="1"/>
        <end position="33"/>
    </location>
</feature>
<feature type="transmembrane region" description="Helical" evidence="9">
    <location>
        <begin position="853"/>
        <end position="873"/>
    </location>
</feature>
<evidence type="ECO:0000256" key="9">
    <source>
        <dbReference type="SAM" id="Phobius"/>
    </source>
</evidence>
<feature type="transmembrane region" description="Helical" evidence="9">
    <location>
        <begin position="748"/>
        <end position="764"/>
    </location>
</feature>
<sequence>MTEERVEHNDEAQHLETNEEHQKLDAPLENDENPDIYEKSEEKLSCLHGFLSLRRLFYLVGYTVGTYPFAYLLVALLISINSLGMYKMVLKDRIRDGYTPTNAPSRYETDVLREYYNISGDPAMTIMILMPKNGTSMHNKQNLDEAEQLSKFFFSNFTVMRDGRSMKFQDLCEPYCSINKVFELYKEAYDEQYEKFIQAQPFSSSTNLSYPLAKMNGFDIHLERSFFGVQMNENNTQMKADKNVPAHQVITNMKHVEVIVFIFRGDRHSEEREKDLSKWELAAYEWSLNEHQSDYVEVQIVGTDVLDNEMMKDGRRLTPFFAAGFGFEITFVTVCVLLTAVYHQCLDRGKILISLGAVLCPILAITSTYGIVSWLGMRTNSFMLVMPFLVMGIGVDSCFLMIHSWQSVRSHGCSTGDRLGMVYELVGPSITITSLTDFLSFAIGALAPTPETRLFCIASFIALALTYILQLVLFGPILAIATRYEHKKSSANTSKWRNGLKHFWKRTIRTYCNILANKFFFLIVVVGTLVYWYFAIYGLATMKTRLDAVKILPKDSPLQRPNLVLTNLVWANYHPVTIIVNSPVDLTNRDQMKRVWDMVHDFETLHNCKGSESTLLWLRDYIKFYYYGEPFDLFAYIGWTEPEKNPDIDPYLANITTSKIPEFLVSPFYQHWSSFIHFHYENNETLKIDRFMMNVAYDNTSSWDTRIQLMTEWREIAKNFSDLNVTVWEPNGMFVDQMLSLGKTATQTGLWTLACMAVVCAIFIPNPCSVITATVSIASITTGVMGFLSLWSFDLDPVVMAAVLMSIGLSVDFIAHVAYHFQLAHKKEMRNGKVKKIPLKGATERLEHTLGAVAWPMLQAGVSTICCILPLLFRASYSPSVFVAAIFLVVSLGMLHGLLILPTFLAALPESVTTANCYRIFLSSSSERSCRYVARSDSVTSIEMQKCETNNSLLHSQS</sequence>
<keyword evidence="7" id="KW-0325">Glycoprotein</keyword>
<dbReference type="GO" id="GO:0018996">
    <property type="term" value="P:molting cycle, collagen and cuticulin-based cuticle"/>
    <property type="evidence" value="ECO:0007669"/>
    <property type="project" value="TreeGrafter"/>
</dbReference>
<feature type="transmembrane region" description="Helical" evidence="9">
    <location>
        <begin position="56"/>
        <end position="78"/>
    </location>
</feature>
<gene>
    <name evidence="11" type="ORF">CAMP_LOCUS17714</name>
</gene>
<dbReference type="PROSITE" id="PS50156">
    <property type="entry name" value="SSD"/>
    <property type="match status" value="1"/>
</dbReference>
<dbReference type="FunFam" id="1.20.1640.10:FF:000013">
    <property type="entry name" value="PaTched Related family"/>
    <property type="match status" value="1"/>
</dbReference>
<accession>A0A9P1J1Q5</accession>
<dbReference type="InterPro" id="IPR000731">
    <property type="entry name" value="SSD"/>
</dbReference>
<dbReference type="Proteomes" id="UP001152747">
    <property type="component" value="Unassembled WGS sequence"/>
</dbReference>